<dbReference type="SUPFAM" id="SSF52058">
    <property type="entry name" value="L domain-like"/>
    <property type="match status" value="1"/>
</dbReference>
<organism evidence="6 7">
    <name type="scientific">Deinandra increscens subsp. villosa</name>
    <dbReference type="NCBI Taxonomy" id="3103831"/>
    <lineage>
        <taxon>Eukaryota</taxon>
        <taxon>Viridiplantae</taxon>
        <taxon>Streptophyta</taxon>
        <taxon>Embryophyta</taxon>
        <taxon>Tracheophyta</taxon>
        <taxon>Spermatophyta</taxon>
        <taxon>Magnoliopsida</taxon>
        <taxon>eudicotyledons</taxon>
        <taxon>Gunneridae</taxon>
        <taxon>Pentapetalae</taxon>
        <taxon>asterids</taxon>
        <taxon>campanulids</taxon>
        <taxon>Asterales</taxon>
        <taxon>Asteraceae</taxon>
        <taxon>Asteroideae</taxon>
        <taxon>Heliantheae alliance</taxon>
        <taxon>Madieae</taxon>
        <taxon>Madiinae</taxon>
        <taxon>Deinandra</taxon>
    </lineage>
</organism>
<evidence type="ECO:0000256" key="2">
    <source>
        <dbReference type="ARBA" id="ARBA00022737"/>
    </source>
</evidence>
<dbReference type="PRINTS" id="PR00364">
    <property type="entry name" value="DISEASERSIST"/>
</dbReference>
<dbReference type="Pfam" id="PF23282">
    <property type="entry name" value="WHD_ROQ1"/>
    <property type="match status" value="1"/>
</dbReference>
<dbReference type="InterPro" id="IPR036390">
    <property type="entry name" value="WH_DNA-bd_sf"/>
</dbReference>
<dbReference type="SMART" id="SM00255">
    <property type="entry name" value="TIR"/>
    <property type="match status" value="1"/>
</dbReference>
<dbReference type="Proteomes" id="UP001408789">
    <property type="component" value="Unassembled WGS sequence"/>
</dbReference>
<keyword evidence="4" id="KW-0520">NAD</keyword>
<dbReference type="Gene3D" id="3.40.50.300">
    <property type="entry name" value="P-loop containing nucleotide triphosphate hydrolases"/>
    <property type="match status" value="1"/>
</dbReference>
<evidence type="ECO:0000313" key="6">
    <source>
        <dbReference type="EMBL" id="KAK9054866.1"/>
    </source>
</evidence>
<evidence type="ECO:0000259" key="5">
    <source>
        <dbReference type="PROSITE" id="PS50104"/>
    </source>
</evidence>
<reference evidence="6 7" key="1">
    <citation type="submission" date="2024-04" db="EMBL/GenBank/DDBJ databases">
        <title>The reference genome of an endangered Asteraceae, Deinandra increscens subsp. villosa, native to the Central Coast of California.</title>
        <authorList>
            <person name="Guilliams M."/>
            <person name="Hasenstab-Lehman K."/>
            <person name="Meyer R."/>
            <person name="Mcevoy S."/>
        </authorList>
    </citation>
    <scope>NUCLEOTIDE SEQUENCE [LARGE SCALE GENOMIC DNA]</scope>
    <source>
        <tissue evidence="6">Leaf</tissue>
    </source>
</reference>
<dbReference type="GO" id="GO:0007165">
    <property type="term" value="P:signal transduction"/>
    <property type="evidence" value="ECO:0007669"/>
    <property type="project" value="InterPro"/>
</dbReference>
<dbReference type="SUPFAM" id="SSF46785">
    <property type="entry name" value="Winged helix' DNA-binding domain"/>
    <property type="match status" value="1"/>
</dbReference>
<dbReference type="InterPro" id="IPR058192">
    <property type="entry name" value="WHD_ROQ1-like"/>
</dbReference>
<gene>
    <name evidence="6" type="ORF">SSX86_025945</name>
</gene>
<evidence type="ECO:0000256" key="4">
    <source>
        <dbReference type="ARBA" id="ARBA00023027"/>
    </source>
</evidence>
<keyword evidence="7" id="KW-1185">Reference proteome</keyword>
<dbReference type="GO" id="GO:0043531">
    <property type="term" value="F:ADP binding"/>
    <property type="evidence" value="ECO:0007669"/>
    <property type="project" value="InterPro"/>
</dbReference>
<dbReference type="InterPro" id="IPR002182">
    <property type="entry name" value="NB-ARC"/>
</dbReference>
<proteinExistence type="predicted"/>
<dbReference type="PANTHER" id="PTHR11017:SF492">
    <property type="entry name" value="TIR DOMAIN, P-LOOP CONTAINING NUCLEOSIDE TRIPHOSPHATE HYDROLASE"/>
    <property type="match status" value="1"/>
</dbReference>
<keyword evidence="1" id="KW-0433">Leucine-rich repeat</keyword>
<feature type="domain" description="TIR" evidence="5">
    <location>
        <begin position="20"/>
        <end position="189"/>
    </location>
</feature>
<dbReference type="InterPro" id="IPR027417">
    <property type="entry name" value="P-loop_NTPase"/>
</dbReference>
<sequence length="1137" mass="129872">MASPASSSSSPLAPHHADPIEFEVFLSFRGEDTRHAFTDHLYHAFIRAGLRTFRDNDEIGRGKELKPEIEAAIIRSRASVVILSENYANSRWCLDELWLILDQRRRKCGRFVLPVFYHVEASDVRSQQKSFAIEIEDGSKWTMDNVTRWKAALTEVSNLTGVVISGSRSETNIISEIVETVWDALDLKQLSIPAHLTGMTTRLNAISSLLKTKQSNAIAICGMGGIGKTTLARSIYNLNKQDFESSSFVEEVGKHYKHRLLELQKQLLGDVLRGKTIKISGVAEGTHKIEEVLQTKKVLIVLDDIDDQDELSTLLGTRAFPMQSKIIITTRLLDIGAWFGSISWSFLVHELEHLNEIESLELLCWHAFGSKSPLDDFKDLAVQLAQYCGGNPLALKVLGSSLFFNDEDPSKRNSRMEIWKDRMNSLKSLKGVLDSKIQDVLRKSYDSLPLDVHRELFLDIACFFVGESIDDVMVLEDDLYARSGIMTLINRSLLTVSPDTNKLMMHQLLQDMGRNIVREKSKHPAEHSRVWLDDESYRLLRKGDGSDTIEGLALNLLNVEQEMRTKASALKTSSLAKMDKLKLLQFKYVKLTGSYKNFPELRWLCWYGCALKTMPSGLLSNNLVVIDMSYGDMEKFKVPTVISSLKVLKLEGCHKLVSICNLYQLPKLKTLMLRYCICLSHLCKSIRDLESLTNLYLSGCVKLWKTLSIKKCVNQLKRLKDLYIDGDIPEQSLLPLPHSLIVLDLSYCKLKYLPCMPSTLKKLYINGSKSLKRITFESGRFSLHTFEYGQCYKLSEIEGLFKLICIAKVDDADLGHMQWIKAYQNHKVHLVGDHIAYVRPQRAQVLYEYGIMSTYLQGIKHQDMPPYEYMSSSAVLSFCVPLNSKKHRIQGLNISCIYRKSGSEYKDTWVLLAKISNTTKNLTWIYNPVVYCNPLDDEDVAWLSYWPIGSMLEDSDEVRVEIIVEEGVMIASQCGASLVYIDGEVEKKEICENKSRMEREEMINGDLSEFEVSAGGYYLCRRDVNKMETSIWLKLLFGDHVHYPVSQGWRKTRHSRMKSYKSVIRVIVRLNLGFISENETRKMMRLVYKFGDVHDASFNRDARRLIITGRVIDPIDLFRLLKRYSPEVISVGRVTQH</sequence>
<dbReference type="EMBL" id="JBCNJP010000025">
    <property type="protein sequence ID" value="KAK9054866.1"/>
    <property type="molecule type" value="Genomic_DNA"/>
</dbReference>
<keyword evidence="3" id="KW-0611">Plant defense</keyword>
<dbReference type="Pfam" id="PF00931">
    <property type="entry name" value="NB-ARC"/>
    <property type="match status" value="1"/>
</dbReference>
<dbReference type="PROSITE" id="PS50104">
    <property type="entry name" value="TIR"/>
    <property type="match status" value="1"/>
</dbReference>
<dbReference type="AlphaFoldDB" id="A0AAP0CDZ5"/>
<dbReference type="InterPro" id="IPR042197">
    <property type="entry name" value="Apaf_helical"/>
</dbReference>
<dbReference type="InterPro" id="IPR000157">
    <property type="entry name" value="TIR_dom"/>
</dbReference>
<evidence type="ECO:0000313" key="7">
    <source>
        <dbReference type="Proteomes" id="UP001408789"/>
    </source>
</evidence>
<dbReference type="SUPFAM" id="SSF52200">
    <property type="entry name" value="Toll/Interleukin receptor TIR domain"/>
    <property type="match status" value="1"/>
</dbReference>
<dbReference type="InterPro" id="IPR035897">
    <property type="entry name" value="Toll_tir_struct_dom_sf"/>
</dbReference>
<comment type="caution">
    <text evidence="6">The sequence shown here is derived from an EMBL/GenBank/DDBJ whole genome shotgun (WGS) entry which is preliminary data.</text>
</comment>
<dbReference type="GO" id="GO:0006952">
    <property type="term" value="P:defense response"/>
    <property type="evidence" value="ECO:0007669"/>
    <property type="project" value="UniProtKB-KW"/>
</dbReference>
<dbReference type="SUPFAM" id="SSF52540">
    <property type="entry name" value="P-loop containing nucleoside triphosphate hydrolases"/>
    <property type="match status" value="1"/>
</dbReference>
<evidence type="ECO:0000256" key="1">
    <source>
        <dbReference type="ARBA" id="ARBA00022614"/>
    </source>
</evidence>
<keyword evidence="2" id="KW-0677">Repeat</keyword>
<evidence type="ECO:0000256" key="3">
    <source>
        <dbReference type="ARBA" id="ARBA00022821"/>
    </source>
</evidence>
<dbReference type="FunFam" id="3.40.50.10140:FF:000007">
    <property type="entry name" value="Disease resistance protein (TIR-NBS-LRR class)"/>
    <property type="match status" value="1"/>
</dbReference>
<dbReference type="Pfam" id="PF01582">
    <property type="entry name" value="TIR"/>
    <property type="match status" value="1"/>
</dbReference>
<protein>
    <recommendedName>
        <fullName evidence="5">TIR domain-containing protein</fullName>
    </recommendedName>
</protein>
<dbReference type="Gene3D" id="3.80.10.10">
    <property type="entry name" value="Ribonuclease Inhibitor"/>
    <property type="match status" value="1"/>
</dbReference>
<dbReference type="InterPro" id="IPR044974">
    <property type="entry name" value="Disease_R_plants"/>
</dbReference>
<dbReference type="Gene3D" id="1.10.8.430">
    <property type="entry name" value="Helical domain of apoptotic protease-activating factors"/>
    <property type="match status" value="1"/>
</dbReference>
<dbReference type="InterPro" id="IPR032675">
    <property type="entry name" value="LRR_dom_sf"/>
</dbReference>
<accession>A0AAP0CDZ5</accession>
<dbReference type="PANTHER" id="PTHR11017">
    <property type="entry name" value="LEUCINE-RICH REPEAT-CONTAINING PROTEIN"/>
    <property type="match status" value="1"/>
</dbReference>
<dbReference type="Gene3D" id="3.40.50.10140">
    <property type="entry name" value="Toll/interleukin-1 receptor homology (TIR) domain"/>
    <property type="match status" value="1"/>
</dbReference>
<name>A0AAP0CDZ5_9ASTR</name>